<dbReference type="EMBL" id="JARK01001343">
    <property type="protein sequence ID" value="EYC28913.1"/>
    <property type="molecule type" value="Genomic_DNA"/>
</dbReference>
<dbReference type="STRING" id="53326.A0A016VQ68"/>
<gene>
    <name evidence="3" type="primary">Acey_s0007.g3495</name>
    <name evidence="3" type="synonym">ASP-s0007.g3495</name>
    <name evidence="3" type="ORF">Y032_0007g3495</name>
</gene>
<proteinExistence type="predicted"/>
<dbReference type="InterPro" id="IPR001283">
    <property type="entry name" value="CRISP-related"/>
</dbReference>
<dbReference type="CDD" id="cd05380">
    <property type="entry name" value="CAP_euk"/>
    <property type="match status" value="1"/>
</dbReference>
<evidence type="ECO:0000259" key="2">
    <source>
        <dbReference type="SMART" id="SM00198"/>
    </source>
</evidence>
<evidence type="ECO:0000313" key="4">
    <source>
        <dbReference type="Proteomes" id="UP000024635"/>
    </source>
</evidence>
<dbReference type="InterPro" id="IPR014044">
    <property type="entry name" value="CAP_dom"/>
</dbReference>
<reference evidence="4" key="1">
    <citation type="journal article" date="2015" name="Nat. Genet.">
        <title>The genome and transcriptome of the zoonotic hookworm Ancylostoma ceylanicum identify infection-specific gene families.</title>
        <authorList>
            <person name="Schwarz E.M."/>
            <person name="Hu Y."/>
            <person name="Antoshechkin I."/>
            <person name="Miller M.M."/>
            <person name="Sternberg P.W."/>
            <person name="Aroian R.V."/>
        </authorList>
    </citation>
    <scope>NUCLEOTIDE SEQUENCE</scope>
    <source>
        <strain evidence="4">HY135</strain>
    </source>
</reference>
<dbReference type="SUPFAM" id="SSF55797">
    <property type="entry name" value="PR-1-like"/>
    <property type="match status" value="1"/>
</dbReference>
<feature type="chain" id="PRO_5012791193" description="SCP domain-containing protein" evidence="1">
    <location>
        <begin position="16"/>
        <end position="257"/>
    </location>
</feature>
<comment type="caution">
    <text evidence="3">The sequence shown here is derived from an EMBL/GenBank/DDBJ whole genome shotgun (WGS) entry which is preliminary data.</text>
</comment>
<protein>
    <recommendedName>
        <fullName evidence="2">SCP domain-containing protein</fullName>
    </recommendedName>
</protein>
<evidence type="ECO:0000256" key="1">
    <source>
        <dbReference type="SAM" id="SignalP"/>
    </source>
</evidence>
<organism evidence="3 4">
    <name type="scientific">Ancylostoma ceylanicum</name>
    <dbReference type="NCBI Taxonomy" id="53326"/>
    <lineage>
        <taxon>Eukaryota</taxon>
        <taxon>Metazoa</taxon>
        <taxon>Ecdysozoa</taxon>
        <taxon>Nematoda</taxon>
        <taxon>Chromadorea</taxon>
        <taxon>Rhabditida</taxon>
        <taxon>Rhabditina</taxon>
        <taxon>Rhabditomorpha</taxon>
        <taxon>Strongyloidea</taxon>
        <taxon>Ancylostomatidae</taxon>
        <taxon>Ancylostomatinae</taxon>
        <taxon>Ancylostoma</taxon>
    </lineage>
</organism>
<name>A0A016VQ68_9BILA</name>
<sequence length="257" mass="28132">MFLILFSCLLGTALAAPPNCSGNGLTPDERDALLKAHNKLRSKIVRGAAPNSSGNLNAGQNMYALKYDCELEEAAAKAMGGACRQGTPNPSPYGHNVQAYTNAAMVAVKKEDQLQDAVEQWYQPVKQYGLNDPDYKFTDPRLQSFANLAHHKTTAMGCHYEKCANPDRVVIGCMYNQPIKPNDVIYPKGTPCTKDEDCTVYNPSTCNTKNQLCKTTAKTPTNSTSAPNATTTTASRKYYHLAKYCKGHSFRGCDTDR</sequence>
<feature type="domain" description="SCP" evidence="2">
    <location>
        <begin position="28"/>
        <end position="183"/>
    </location>
</feature>
<accession>A0A016VQ68</accession>
<dbReference type="Pfam" id="PF00188">
    <property type="entry name" value="CAP"/>
    <property type="match status" value="1"/>
</dbReference>
<dbReference type="PANTHER" id="PTHR10334">
    <property type="entry name" value="CYSTEINE-RICH SECRETORY PROTEIN-RELATED"/>
    <property type="match status" value="1"/>
</dbReference>
<evidence type="ECO:0000313" key="3">
    <source>
        <dbReference type="EMBL" id="EYC28913.1"/>
    </source>
</evidence>
<keyword evidence="4" id="KW-1185">Reference proteome</keyword>
<dbReference type="SMART" id="SM00198">
    <property type="entry name" value="SCP"/>
    <property type="match status" value="1"/>
</dbReference>
<dbReference type="AlphaFoldDB" id="A0A016VQ68"/>
<dbReference type="InterPro" id="IPR035940">
    <property type="entry name" value="CAP_sf"/>
</dbReference>
<dbReference type="OrthoDB" id="5806989at2759"/>
<dbReference type="Proteomes" id="UP000024635">
    <property type="component" value="Unassembled WGS sequence"/>
</dbReference>
<feature type="signal peptide" evidence="1">
    <location>
        <begin position="1"/>
        <end position="15"/>
    </location>
</feature>
<dbReference type="Gene3D" id="3.40.33.10">
    <property type="entry name" value="CAP"/>
    <property type="match status" value="1"/>
</dbReference>
<keyword evidence="1" id="KW-0732">Signal</keyword>